<evidence type="ECO:0000313" key="2">
    <source>
        <dbReference type="Proteomes" id="UP001194714"/>
    </source>
</evidence>
<name>A0ABS0AYS1_9BACT</name>
<organism evidence="1 2">
    <name type="scientific">Candidatus Neptunichlamydia vexilliferae</name>
    <dbReference type="NCBI Taxonomy" id="1651774"/>
    <lineage>
        <taxon>Bacteria</taxon>
        <taxon>Pseudomonadati</taxon>
        <taxon>Chlamydiota</taxon>
        <taxon>Chlamydiia</taxon>
        <taxon>Parachlamydiales</taxon>
        <taxon>Simkaniaceae</taxon>
        <taxon>Candidatus Neptunichlamydia</taxon>
    </lineage>
</organism>
<protein>
    <submittedName>
        <fullName evidence="1">Uncharacterized protein</fullName>
    </submittedName>
</protein>
<gene>
    <name evidence="1" type="ORF">NEPTK9_000788</name>
</gene>
<keyword evidence="2" id="KW-1185">Reference proteome</keyword>
<evidence type="ECO:0000313" key="1">
    <source>
        <dbReference type="EMBL" id="MBF5059279.1"/>
    </source>
</evidence>
<sequence>MMTFHLFWLPFSNSSPTLNAAPPINTHPNFASVHYFTGELTAIENKQKQTSVCELQQLENAIKAANLPDSQKQSLLARVEKIFSEMSGSSISNK</sequence>
<dbReference type="RefSeq" id="WP_194847588.1">
    <property type="nucleotide sequence ID" value="NZ_JAAEJV010000016.1"/>
</dbReference>
<accession>A0ABS0AYS1</accession>
<dbReference type="Proteomes" id="UP001194714">
    <property type="component" value="Unassembled WGS sequence"/>
</dbReference>
<dbReference type="EMBL" id="JAAEJV010000016">
    <property type="protein sequence ID" value="MBF5059279.1"/>
    <property type="molecule type" value="Genomic_DNA"/>
</dbReference>
<proteinExistence type="predicted"/>
<reference evidence="1 2" key="1">
    <citation type="submission" date="2020-01" db="EMBL/GenBank/DDBJ databases">
        <title>Draft genome sequence of Cand. Neptunochlamydia vexilliferae K9.</title>
        <authorList>
            <person name="Schulz F."/>
            <person name="Koestlbacher S."/>
            <person name="Wascher F."/>
            <person name="Pizzetti I."/>
            <person name="Horn M."/>
        </authorList>
    </citation>
    <scope>NUCLEOTIDE SEQUENCE [LARGE SCALE GENOMIC DNA]</scope>
    <source>
        <strain evidence="1 2">K9</strain>
    </source>
</reference>
<comment type="caution">
    <text evidence="1">The sequence shown here is derived from an EMBL/GenBank/DDBJ whole genome shotgun (WGS) entry which is preliminary data.</text>
</comment>